<accession>A0A914WY85</accession>
<dbReference type="AlphaFoldDB" id="A0A914WY85"/>
<evidence type="ECO:0000256" key="1">
    <source>
        <dbReference type="SAM" id="MobiDB-lite"/>
    </source>
</evidence>
<keyword evidence="2" id="KW-1185">Reference proteome</keyword>
<feature type="region of interest" description="Disordered" evidence="1">
    <location>
        <begin position="53"/>
        <end position="99"/>
    </location>
</feature>
<sequence length="107" mass="11784">MSNQAEILKKLSFGVKRKSAAAKIKPGSKLSTTTTAPALVETQVLKPIVTETKRRDAVEEESTSAPEIIKGLQVSTERQGKSRKRKRSDDGPVPASKRREMVAIFNY</sequence>
<dbReference type="Proteomes" id="UP000887566">
    <property type="component" value="Unplaced"/>
</dbReference>
<protein>
    <submittedName>
        <fullName evidence="3">Uncharacterized protein</fullName>
    </submittedName>
</protein>
<organism evidence="2 3">
    <name type="scientific">Plectus sambesii</name>
    <dbReference type="NCBI Taxonomy" id="2011161"/>
    <lineage>
        <taxon>Eukaryota</taxon>
        <taxon>Metazoa</taxon>
        <taxon>Ecdysozoa</taxon>
        <taxon>Nematoda</taxon>
        <taxon>Chromadorea</taxon>
        <taxon>Plectida</taxon>
        <taxon>Plectina</taxon>
        <taxon>Plectoidea</taxon>
        <taxon>Plectidae</taxon>
        <taxon>Plectus</taxon>
    </lineage>
</organism>
<reference evidence="3" key="1">
    <citation type="submission" date="2022-11" db="UniProtKB">
        <authorList>
            <consortium name="WormBaseParasite"/>
        </authorList>
    </citation>
    <scope>IDENTIFICATION</scope>
</reference>
<evidence type="ECO:0000313" key="2">
    <source>
        <dbReference type="Proteomes" id="UP000887566"/>
    </source>
</evidence>
<evidence type="ECO:0000313" key="3">
    <source>
        <dbReference type="WBParaSite" id="PSAMB.scaffold5294size12096.g26344.t1"/>
    </source>
</evidence>
<name>A0A914WY85_9BILA</name>
<proteinExistence type="predicted"/>
<dbReference type="WBParaSite" id="PSAMB.scaffold5294size12096.g26344.t1">
    <property type="protein sequence ID" value="PSAMB.scaffold5294size12096.g26344.t1"/>
    <property type="gene ID" value="PSAMB.scaffold5294size12096.g26344"/>
</dbReference>